<dbReference type="Gene3D" id="3.40.50.720">
    <property type="entry name" value="NAD(P)-binding Rossmann-like Domain"/>
    <property type="match status" value="2"/>
</dbReference>
<dbReference type="GO" id="GO:0016616">
    <property type="term" value="F:oxidoreductase activity, acting on the CH-OH group of donors, NAD or NADP as acceptor"/>
    <property type="evidence" value="ECO:0007669"/>
    <property type="project" value="InterPro"/>
</dbReference>
<evidence type="ECO:0000256" key="2">
    <source>
        <dbReference type="ARBA" id="ARBA00023002"/>
    </source>
</evidence>
<evidence type="ECO:0000256" key="3">
    <source>
        <dbReference type="ARBA" id="ARBA00023027"/>
    </source>
</evidence>
<dbReference type="SUPFAM" id="SSF51206">
    <property type="entry name" value="cAMP-binding domain-like"/>
    <property type="match status" value="1"/>
</dbReference>
<evidence type="ECO:0000256" key="1">
    <source>
        <dbReference type="ARBA" id="ARBA00005854"/>
    </source>
</evidence>
<organism evidence="5">
    <name type="scientific">Amphora coffeiformis</name>
    <dbReference type="NCBI Taxonomy" id="265554"/>
    <lineage>
        <taxon>Eukaryota</taxon>
        <taxon>Sar</taxon>
        <taxon>Stramenopiles</taxon>
        <taxon>Ochrophyta</taxon>
        <taxon>Bacillariophyta</taxon>
        <taxon>Bacillariophyceae</taxon>
        <taxon>Bacillariophycidae</taxon>
        <taxon>Thalassiophysales</taxon>
        <taxon>Catenulaceae</taxon>
        <taxon>Amphora</taxon>
    </lineage>
</organism>
<dbReference type="PANTHER" id="PTHR43026">
    <property type="entry name" value="2-HYDROXYACID DEHYDROGENASE HOMOLOG 1-RELATED"/>
    <property type="match status" value="1"/>
</dbReference>
<keyword evidence="3" id="KW-0520">NAD</keyword>
<dbReference type="PROSITE" id="PS00671">
    <property type="entry name" value="D_2_HYDROXYACID_DH_3"/>
    <property type="match status" value="1"/>
</dbReference>
<dbReference type="InterPro" id="IPR029753">
    <property type="entry name" value="D-isomer_DH_CS"/>
</dbReference>
<keyword evidence="2" id="KW-0560">Oxidoreductase</keyword>
<evidence type="ECO:0000313" key="5">
    <source>
        <dbReference type="EMBL" id="CAE0402767.1"/>
    </source>
</evidence>
<dbReference type="InterPro" id="IPR014710">
    <property type="entry name" value="RmlC-like_jellyroll"/>
</dbReference>
<dbReference type="InterPro" id="IPR029752">
    <property type="entry name" value="D-isomer_DH_CS1"/>
</dbReference>
<accession>A0A7S3P4I9</accession>
<sequence length="550" mass="60847">MTTTEQEQHAFNLLKESTWFQEASDGLVQRLAACMKPLAVKNGQILIEEGQTLSDILVLEQGQLLRTKYAANHPNDVSESLQHLRSVADNERLDYVLANSVVVDKLEQRGRVTGLLHAIRPEDESNNTSFATVIAVGDNMKVWILSGDDFRNVLAESPEYSMEIMAAMATELRSGTKSLRGLMEAAQQKKKTERSDSMDSNVTTCKVLCYDATQWTTTGFEGAVKEYNKQHKDKVYIDMHFTNERLSEQTASFAAGYDAVSLFVNDNASAQVLQTLSLLGVRMIAMRCAGFDRVDTQAAKAYDMTVARVPAYSPYAVAEHAVALLMTLNRKIHHASNRVRMANFTLDAGLMGMDIHGKTVGIMGTGKIGQIMCDIMLGFGVTLLCYDPYENQDVKDKGGKYVSLDEIYAQSDILMLAMPLMKPTYHTINDDMLSKLKPGVLLINTSRGGLVDTKALLKGLKSGIIGGVGMDVYEHEQDYFFQDWSAKHIKDEDLMHLLGNNNVVLTAHQAFFTQEAVTQIVQTTLNNLRDFSTGQTGLAHPNNCIPTTGK</sequence>
<dbReference type="AlphaFoldDB" id="A0A7S3P4I9"/>
<dbReference type="Pfam" id="PF00389">
    <property type="entry name" value="2-Hacid_dh"/>
    <property type="match status" value="1"/>
</dbReference>
<proteinExistence type="inferred from homology"/>
<dbReference type="PROSITE" id="PS00065">
    <property type="entry name" value="D_2_HYDROXYACID_DH_1"/>
    <property type="match status" value="1"/>
</dbReference>
<dbReference type="Gene3D" id="2.60.120.10">
    <property type="entry name" value="Jelly Rolls"/>
    <property type="match status" value="1"/>
</dbReference>
<dbReference type="SUPFAM" id="SSF51735">
    <property type="entry name" value="NAD(P)-binding Rossmann-fold domains"/>
    <property type="match status" value="1"/>
</dbReference>
<gene>
    <name evidence="5" type="ORF">ACOF00016_LOCUS1023</name>
</gene>
<dbReference type="InterPro" id="IPR018490">
    <property type="entry name" value="cNMP-bd_dom_sf"/>
</dbReference>
<dbReference type="InterPro" id="IPR006140">
    <property type="entry name" value="D-isomer_DH_NAD-bd"/>
</dbReference>
<comment type="similarity">
    <text evidence="1">Belongs to the D-isomer specific 2-hydroxyacid dehydrogenase family.</text>
</comment>
<reference evidence="5" key="1">
    <citation type="submission" date="2021-01" db="EMBL/GenBank/DDBJ databases">
        <authorList>
            <person name="Corre E."/>
            <person name="Pelletier E."/>
            <person name="Niang G."/>
            <person name="Scheremetjew M."/>
            <person name="Finn R."/>
            <person name="Kale V."/>
            <person name="Holt S."/>
            <person name="Cochrane G."/>
            <person name="Meng A."/>
            <person name="Brown T."/>
            <person name="Cohen L."/>
        </authorList>
    </citation>
    <scope>NUCLEOTIDE SEQUENCE</scope>
    <source>
        <strain evidence="5">CCMP127</strain>
    </source>
</reference>
<dbReference type="GO" id="GO:0051287">
    <property type="term" value="F:NAD binding"/>
    <property type="evidence" value="ECO:0007669"/>
    <property type="project" value="InterPro"/>
</dbReference>
<dbReference type="PANTHER" id="PTHR43026:SF1">
    <property type="entry name" value="2-HYDROXYACID DEHYDROGENASE HOMOLOG 1-RELATED"/>
    <property type="match status" value="1"/>
</dbReference>
<evidence type="ECO:0000259" key="4">
    <source>
        <dbReference type="PROSITE" id="PS50042"/>
    </source>
</evidence>
<dbReference type="InterPro" id="IPR036291">
    <property type="entry name" value="NAD(P)-bd_dom_sf"/>
</dbReference>
<dbReference type="InterPro" id="IPR006139">
    <property type="entry name" value="D-isomer_2_OHA_DH_cat_dom"/>
</dbReference>
<dbReference type="InterPro" id="IPR058205">
    <property type="entry name" value="D-LDH-like"/>
</dbReference>
<dbReference type="EMBL" id="HBIM01001181">
    <property type="protein sequence ID" value="CAE0402767.1"/>
    <property type="molecule type" value="Transcribed_RNA"/>
</dbReference>
<feature type="domain" description="Cyclic nucleotide-binding" evidence="4">
    <location>
        <begin position="19"/>
        <end position="171"/>
    </location>
</feature>
<dbReference type="CDD" id="cd00038">
    <property type="entry name" value="CAP_ED"/>
    <property type="match status" value="1"/>
</dbReference>
<dbReference type="CDD" id="cd12183">
    <property type="entry name" value="LDH_like_2"/>
    <property type="match status" value="1"/>
</dbReference>
<protein>
    <recommendedName>
        <fullName evidence="4">Cyclic nucleotide-binding domain-containing protein</fullName>
    </recommendedName>
</protein>
<dbReference type="PROSITE" id="PS50042">
    <property type="entry name" value="CNMP_BINDING_3"/>
    <property type="match status" value="1"/>
</dbReference>
<dbReference type="Pfam" id="PF02826">
    <property type="entry name" value="2-Hacid_dh_C"/>
    <property type="match status" value="1"/>
</dbReference>
<dbReference type="InterPro" id="IPR000595">
    <property type="entry name" value="cNMP-bd_dom"/>
</dbReference>
<name>A0A7S3P4I9_9STRA</name>
<dbReference type="SUPFAM" id="SSF52283">
    <property type="entry name" value="Formate/glycerate dehydrogenase catalytic domain-like"/>
    <property type="match status" value="1"/>
</dbReference>